<comment type="caution">
    <text evidence="4">The sequence shown here is derived from an EMBL/GenBank/DDBJ whole genome shotgun (WGS) entry which is preliminary data.</text>
</comment>
<dbReference type="InterPro" id="IPR016162">
    <property type="entry name" value="Ald_DH_N"/>
</dbReference>
<evidence type="ECO:0000313" key="4">
    <source>
        <dbReference type="EMBL" id="MBB5808142.1"/>
    </source>
</evidence>
<organism evidence="4 5">
    <name type="scientific">Saccharothrix ecbatanensis</name>
    <dbReference type="NCBI Taxonomy" id="1105145"/>
    <lineage>
        <taxon>Bacteria</taxon>
        <taxon>Bacillati</taxon>
        <taxon>Actinomycetota</taxon>
        <taxon>Actinomycetes</taxon>
        <taxon>Pseudonocardiales</taxon>
        <taxon>Pseudonocardiaceae</taxon>
        <taxon>Saccharothrix</taxon>
    </lineage>
</organism>
<dbReference type="EC" id="1.2.1.-" evidence="4"/>
<keyword evidence="5" id="KW-1185">Reference proteome</keyword>
<dbReference type="RefSeq" id="WP_184928087.1">
    <property type="nucleotide sequence ID" value="NZ_JACHMO010000001.1"/>
</dbReference>
<reference evidence="4 5" key="1">
    <citation type="submission" date="2020-08" db="EMBL/GenBank/DDBJ databases">
        <title>Sequencing the genomes of 1000 actinobacteria strains.</title>
        <authorList>
            <person name="Klenk H.-P."/>
        </authorList>
    </citation>
    <scope>NUCLEOTIDE SEQUENCE [LARGE SCALE GENOMIC DNA]</scope>
    <source>
        <strain evidence="4 5">DSM 45486</strain>
    </source>
</reference>
<dbReference type="InterPro" id="IPR015590">
    <property type="entry name" value="Aldehyde_DH_dom"/>
</dbReference>
<dbReference type="InterPro" id="IPR016161">
    <property type="entry name" value="Ald_DH/histidinol_DH"/>
</dbReference>
<evidence type="ECO:0000313" key="5">
    <source>
        <dbReference type="Proteomes" id="UP000552097"/>
    </source>
</evidence>
<protein>
    <submittedName>
        <fullName evidence="4">Aldehyde dehydrogenase</fullName>
        <ecNumber evidence="4">1.2.1.-</ecNumber>
    </submittedName>
</protein>
<dbReference type="PANTHER" id="PTHR43111">
    <property type="entry name" value="ALDEHYDE DEHYDROGENASE B-RELATED"/>
    <property type="match status" value="1"/>
</dbReference>
<name>A0A7W9HTC2_9PSEU</name>
<dbReference type="Gene3D" id="3.40.605.10">
    <property type="entry name" value="Aldehyde Dehydrogenase, Chain A, domain 1"/>
    <property type="match status" value="1"/>
</dbReference>
<proteinExistence type="inferred from homology"/>
<comment type="similarity">
    <text evidence="1">Belongs to the aldehyde dehydrogenase family.</text>
</comment>
<dbReference type="InterPro" id="IPR016163">
    <property type="entry name" value="Ald_DH_C"/>
</dbReference>
<dbReference type="GO" id="GO:0016620">
    <property type="term" value="F:oxidoreductase activity, acting on the aldehyde or oxo group of donors, NAD or NADP as acceptor"/>
    <property type="evidence" value="ECO:0007669"/>
    <property type="project" value="InterPro"/>
</dbReference>
<dbReference type="AlphaFoldDB" id="A0A7W9HTC2"/>
<evidence type="ECO:0000256" key="2">
    <source>
        <dbReference type="ARBA" id="ARBA00023002"/>
    </source>
</evidence>
<feature type="domain" description="Aldehyde dehydrogenase" evidence="3">
    <location>
        <begin position="35"/>
        <end position="219"/>
    </location>
</feature>
<evidence type="ECO:0000256" key="1">
    <source>
        <dbReference type="ARBA" id="ARBA00009986"/>
    </source>
</evidence>
<dbReference type="Proteomes" id="UP000552097">
    <property type="component" value="Unassembled WGS sequence"/>
</dbReference>
<feature type="domain" description="Aldehyde dehydrogenase" evidence="3">
    <location>
        <begin position="252"/>
        <end position="414"/>
    </location>
</feature>
<dbReference type="PANTHER" id="PTHR43111:SF1">
    <property type="entry name" value="ALDEHYDE DEHYDROGENASE B-RELATED"/>
    <property type="match status" value="1"/>
</dbReference>
<keyword evidence="2 4" id="KW-0560">Oxidoreductase</keyword>
<dbReference type="Gene3D" id="3.40.309.10">
    <property type="entry name" value="Aldehyde Dehydrogenase, Chain A, domain 2"/>
    <property type="match status" value="1"/>
</dbReference>
<evidence type="ECO:0000259" key="3">
    <source>
        <dbReference type="Pfam" id="PF00171"/>
    </source>
</evidence>
<sequence>MARYAAPGDKGSVVSYRDRYDHFIGGDYVPPAKGGYFADHTPVTGEVFTEIARGTAEDVDRALDAAHGAARGWERTSVAERATVLNEIADRIEDHLEALAVAETWDNGTPVGETLAAELPLAVDHFRYFAGVIRAQEGAITQLGGGLVAYRFPEPLGVVGEVVPSHRPLLTAAGRLAPALAAGNTVVLKPAEQTPASIHVLVGLIADLLPPGVVNIVNGLTGGPATSDRCPNIFFADVAARPDSFYAKALRGCTTFAVDRALVQTRVYDRFLADVTEGVRAAKLGHPLDTATTVGALTSRDQLDKVLAQIETGRRDARLVCGGERADLGGELSGGYYVTPTIFEGDHKTRLPHDDVHGPVVSVTGFDDFDDAVKAANDTTRGVGAGVWSRDAGVADRAARHIHARRVWVNTFPSGVGTRPTIDHYQQPKTLLVENPW</sequence>
<accession>A0A7W9HTC2</accession>
<dbReference type="Pfam" id="PF00171">
    <property type="entry name" value="Aldedh"/>
    <property type="match status" value="2"/>
</dbReference>
<dbReference type="SUPFAM" id="SSF53720">
    <property type="entry name" value="ALDH-like"/>
    <property type="match status" value="1"/>
</dbReference>
<gene>
    <name evidence="4" type="ORF">F4560_007910</name>
</gene>
<dbReference type="EMBL" id="JACHMO010000001">
    <property type="protein sequence ID" value="MBB5808142.1"/>
    <property type="molecule type" value="Genomic_DNA"/>
</dbReference>